<organism evidence="1 2">
    <name type="scientific">Heterorhabditis bacteriophora</name>
    <name type="common">Entomopathogenic nematode worm</name>
    <dbReference type="NCBI Taxonomy" id="37862"/>
    <lineage>
        <taxon>Eukaryota</taxon>
        <taxon>Metazoa</taxon>
        <taxon>Ecdysozoa</taxon>
        <taxon>Nematoda</taxon>
        <taxon>Chromadorea</taxon>
        <taxon>Rhabditida</taxon>
        <taxon>Rhabditina</taxon>
        <taxon>Rhabditomorpha</taxon>
        <taxon>Strongyloidea</taxon>
        <taxon>Heterorhabditidae</taxon>
        <taxon>Heterorhabditis</taxon>
    </lineage>
</organism>
<dbReference type="AlphaFoldDB" id="A0A1I7WPG9"/>
<evidence type="ECO:0000313" key="2">
    <source>
        <dbReference type="WBParaSite" id="Hba_07037"/>
    </source>
</evidence>
<protein>
    <submittedName>
        <fullName evidence="2">Uncharacterized protein</fullName>
    </submittedName>
</protein>
<sequence>MVAIPFILLYKKNHDDINEINHLRFIK</sequence>
<accession>A0A1I7WPG9</accession>
<keyword evidence="1" id="KW-1185">Reference proteome</keyword>
<dbReference type="Proteomes" id="UP000095283">
    <property type="component" value="Unplaced"/>
</dbReference>
<evidence type="ECO:0000313" key="1">
    <source>
        <dbReference type="Proteomes" id="UP000095283"/>
    </source>
</evidence>
<reference evidence="2" key="1">
    <citation type="submission" date="2016-11" db="UniProtKB">
        <authorList>
            <consortium name="WormBaseParasite"/>
        </authorList>
    </citation>
    <scope>IDENTIFICATION</scope>
</reference>
<name>A0A1I7WPG9_HETBA</name>
<dbReference type="WBParaSite" id="Hba_07037">
    <property type="protein sequence ID" value="Hba_07037"/>
    <property type="gene ID" value="Hba_07037"/>
</dbReference>
<proteinExistence type="predicted"/>